<dbReference type="STRING" id="1569628.A0A316UQK3"/>
<dbReference type="PROSITE" id="PS50082">
    <property type="entry name" value="WD_REPEATS_2"/>
    <property type="match status" value="4"/>
</dbReference>
<dbReference type="InterPro" id="IPR051179">
    <property type="entry name" value="WD_repeat_multifunction"/>
</dbReference>
<dbReference type="CDD" id="cd00200">
    <property type="entry name" value="WD40"/>
    <property type="match status" value="1"/>
</dbReference>
<evidence type="ECO:0000313" key="6">
    <source>
        <dbReference type="Proteomes" id="UP000245884"/>
    </source>
</evidence>
<feature type="repeat" description="WD" evidence="3">
    <location>
        <begin position="119"/>
        <end position="151"/>
    </location>
</feature>
<dbReference type="PANTHER" id="PTHR19857">
    <property type="entry name" value="MITOCHONDRIAL DIVISION PROTEIN 1-RELATED"/>
    <property type="match status" value="1"/>
</dbReference>
<dbReference type="Proteomes" id="UP000245884">
    <property type="component" value="Unassembled WGS sequence"/>
</dbReference>
<dbReference type="RefSeq" id="XP_025361866.1">
    <property type="nucleotide sequence ID" value="XM_025506384.1"/>
</dbReference>
<keyword evidence="1 3" id="KW-0853">WD repeat</keyword>
<reference evidence="5 6" key="1">
    <citation type="journal article" date="2018" name="Mol. Biol. Evol.">
        <title>Broad Genomic Sampling Reveals a Smut Pathogenic Ancestry of the Fungal Clade Ustilaginomycotina.</title>
        <authorList>
            <person name="Kijpornyongpan T."/>
            <person name="Mondo S.J."/>
            <person name="Barry K."/>
            <person name="Sandor L."/>
            <person name="Lee J."/>
            <person name="Lipzen A."/>
            <person name="Pangilinan J."/>
            <person name="LaButti K."/>
            <person name="Hainaut M."/>
            <person name="Henrissat B."/>
            <person name="Grigoriev I.V."/>
            <person name="Spatafora J.W."/>
            <person name="Aime M.C."/>
        </authorList>
    </citation>
    <scope>NUCLEOTIDE SEQUENCE [LARGE SCALE GENOMIC DNA]</scope>
    <source>
        <strain evidence="5 6">MCA 5214</strain>
    </source>
</reference>
<dbReference type="OrthoDB" id="10261640at2759"/>
<keyword evidence="6" id="KW-1185">Reference proteome</keyword>
<feature type="repeat" description="WD" evidence="3">
    <location>
        <begin position="329"/>
        <end position="351"/>
    </location>
</feature>
<keyword evidence="2" id="KW-0677">Repeat</keyword>
<dbReference type="GeneID" id="37028207"/>
<organism evidence="5 6">
    <name type="scientific">Jaminaea rosea</name>
    <dbReference type="NCBI Taxonomy" id="1569628"/>
    <lineage>
        <taxon>Eukaryota</taxon>
        <taxon>Fungi</taxon>
        <taxon>Dikarya</taxon>
        <taxon>Basidiomycota</taxon>
        <taxon>Ustilaginomycotina</taxon>
        <taxon>Exobasidiomycetes</taxon>
        <taxon>Microstromatales</taxon>
        <taxon>Microstromatales incertae sedis</taxon>
        <taxon>Jaminaea</taxon>
    </lineage>
</organism>
<feature type="compositionally biased region" description="Acidic residues" evidence="4">
    <location>
        <begin position="15"/>
        <end position="57"/>
    </location>
</feature>
<feature type="repeat" description="WD" evidence="3">
    <location>
        <begin position="205"/>
        <end position="246"/>
    </location>
</feature>
<evidence type="ECO:0000256" key="1">
    <source>
        <dbReference type="ARBA" id="ARBA00022574"/>
    </source>
</evidence>
<dbReference type="PROSITE" id="PS50294">
    <property type="entry name" value="WD_REPEATS_REGION"/>
    <property type="match status" value="2"/>
</dbReference>
<dbReference type="PANTHER" id="PTHR19857:SF8">
    <property type="entry name" value="ANGIO-ASSOCIATED MIGRATORY CELL PROTEIN"/>
    <property type="match status" value="1"/>
</dbReference>
<feature type="compositionally biased region" description="Polar residues" evidence="4">
    <location>
        <begin position="1"/>
        <end position="10"/>
    </location>
</feature>
<dbReference type="SMART" id="SM00320">
    <property type="entry name" value="WD40"/>
    <property type="match status" value="8"/>
</dbReference>
<dbReference type="InterPro" id="IPR001680">
    <property type="entry name" value="WD40_rpt"/>
</dbReference>
<dbReference type="Pfam" id="PF00400">
    <property type="entry name" value="WD40"/>
    <property type="match status" value="3"/>
</dbReference>
<evidence type="ECO:0000256" key="4">
    <source>
        <dbReference type="SAM" id="MobiDB-lite"/>
    </source>
</evidence>
<feature type="region of interest" description="Disordered" evidence="4">
    <location>
        <begin position="1"/>
        <end position="59"/>
    </location>
</feature>
<dbReference type="Gene3D" id="2.130.10.10">
    <property type="entry name" value="YVTN repeat-like/Quinoprotein amine dehydrogenase"/>
    <property type="match status" value="1"/>
</dbReference>
<name>A0A316UQK3_9BASI</name>
<dbReference type="AlphaFoldDB" id="A0A316UQK3"/>
<dbReference type="InterPro" id="IPR015943">
    <property type="entry name" value="WD40/YVTN_repeat-like_dom_sf"/>
</dbReference>
<accession>A0A316UQK3</accession>
<dbReference type="InterPro" id="IPR036322">
    <property type="entry name" value="WD40_repeat_dom_sf"/>
</dbReference>
<evidence type="ECO:0000256" key="3">
    <source>
        <dbReference type="PROSITE-ProRule" id="PRU00221"/>
    </source>
</evidence>
<protein>
    <submittedName>
        <fullName evidence="5">WD40 repeat-like protein</fullName>
    </submittedName>
</protein>
<evidence type="ECO:0000313" key="5">
    <source>
        <dbReference type="EMBL" id="PWN27254.1"/>
    </source>
</evidence>
<dbReference type="SUPFAM" id="SSF50978">
    <property type="entry name" value="WD40 repeat-like"/>
    <property type="match status" value="1"/>
</dbReference>
<sequence length="437" mass="45760">MDATHQTPHQQGEEHEQDDLPQLTEDDVEEIHNDGDEDGEGQGDEPMSEGEDGDDDDKVVLHDSSISAFYGSKGESIFTISLHPNYPSTPLAVSGGSDDRAFVWRVAENGECEVVQQLEPSHKDSVTMVSWSSDGSLLATGGMDGLIHVFSCSSPSTFAHLTTLEGGDEVQFLLFHPKGPVLAAGYADSTVWMWSLPAATLMNVFTGHEEGVTAGRFTPDGKRLLTTSTDGSLLIYDPRQATPLAKLGKGDARFGGIEGGFISLACSPDNRLAAVGSVTGQSRLVSLTGVEQGRGMAVVAALEGHTPGESIEGLAFVSLLGDPSSASHLITAGTDGRAIVWDLQTQRVRQTCLHVDSPDSNEAGALTTLVVHGSGPLFTTASSGGTLRTWDARSGATVAKHEGFVDGVLDADVRPNGKGGWTVVGAGDEGVALVFSC</sequence>
<feature type="repeat" description="WD" evidence="3">
    <location>
        <begin position="359"/>
        <end position="400"/>
    </location>
</feature>
<proteinExistence type="predicted"/>
<gene>
    <name evidence="5" type="ORF">BDZ90DRAFT_232785</name>
</gene>
<evidence type="ECO:0000256" key="2">
    <source>
        <dbReference type="ARBA" id="ARBA00022737"/>
    </source>
</evidence>
<dbReference type="EMBL" id="KZ819669">
    <property type="protein sequence ID" value="PWN27254.1"/>
    <property type="molecule type" value="Genomic_DNA"/>
</dbReference>